<dbReference type="EMBL" id="UYRU01078534">
    <property type="protein sequence ID" value="VDN29257.1"/>
    <property type="molecule type" value="Genomic_DNA"/>
</dbReference>
<feature type="chain" id="PRO_5018242067" evidence="1">
    <location>
        <begin position="19"/>
        <end position="83"/>
    </location>
</feature>
<keyword evidence="3" id="KW-1185">Reference proteome</keyword>
<gene>
    <name evidence="2" type="ORF">DILT_LOCUS15336</name>
</gene>
<accession>A0A3P7N3L0</accession>
<organism evidence="2 3">
    <name type="scientific">Dibothriocephalus latus</name>
    <name type="common">Fish tapeworm</name>
    <name type="synonym">Diphyllobothrium latum</name>
    <dbReference type="NCBI Taxonomy" id="60516"/>
    <lineage>
        <taxon>Eukaryota</taxon>
        <taxon>Metazoa</taxon>
        <taxon>Spiralia</taxon>
        <taxon>Lophotrochozoa</taxon>
        <taxon>Platyhelminthes</taxon>
        <taxon>Cestoda</taxon>
        <taxon>Eucestoda</taxon>
        <taxon>Diphyllobothriidea</taxon>
        <taxon>Diphyllobothriidae</taxon>
        <taxon>Dibothriocephalus</taxon>
    </lineage>
</organism>
<keyword evidence="1" id="KW-0732">Signal</keyword>
<evidence type="ECO:0000313" key="3">
    <source>
        <dbReference type="Proteomes" id="UP000281553"/>
    </source>
</evidence>
<dbReference type="AlphaFoldDB" id="A0A3P7N3L0"/>
<evidence type="ECO:0000313" key="2">
    <source>
        <dbReference type="EMBL" id="VDN29257.1"/>
    </source>
</evidence>
<proteinExistence type="predicted"/>
<reference evidence="2 3" key="1">
    <citation type="submission" date="2018-11" db="EMBL/GenBank/DDBJ databases">
        <authorList>
            <consortium name="Pathogen Informatics"/>
        </authorList>
    </citation>
    <scope>NUCLEOTIDE SEQUENCE [LARGE SCALE GENOMIC DNA]</scope>
</reference>
<feature type="signal peptide" evidence="1">
    <location>
        <begin position="1"/>
        <end position="18"/>
    </location>
</feature>
<evidence type="ECO:0000256" key="1">
    <source>
        <dbReference type="SAM" id="SignalP"/>
    </source>
</evidence>
<sequence>MFSVLILLCGFSITFSLGTPVNQHASESIDDVTNVSPVRLPLRDIEGNRQPFAIKSLSAELEKKHAVLSDKGPSEAGKVLILV</sequence>
<name>A0A3P7N3L0_DIBLA</name>
<protein>
    <submittedName>
        <fullName evidence="2">Uncharacterized protein</fullName>
    </submittedName>
</protein>
<dbReference type="Proteomes" id="UP000281553">
    <property type="component" value="Unassembled WGS sequence"/>
</dbReference>